<organism evidence="1 2">
    <name type="scientific">Acaromyces ingoldii</name>
    <dbReference type="NCBI Taxonomy" id="215250"/>
    <lineage>
        <taxon>Eukaryota</taxon>
        <taxon>Fungi</taxon>
        <taxon>Dikarya</taxon>
        <taxon>Basidiomycota</taxon>
        <taxon>Ustilaginomycotina</taxon>
        <taxon>Exobasidiomycetes</taxon>
        <taxon>Exobasidiales</taxon>
        <taxon>Cryptobasidiaceae</taxon>
        <taxon>Acaromyces</taxon>
    </lineage>
</organism>
<gene>
    <name evidence="1" type="ORF">FA10DRAFT_58819</name>
</gene>
<dbReference type="InParanoid" id="A0A316YBZ7"/>
<dbReference type="GeneID" id="37047503"/>
<proteinExistence type="predicted"/>
<dbReference type="EMBL" id="KZ819650">
    <property type="protein sequence ID" value="PWN86434.1"/>
    <property type="molecule type" value="Genomic_DNA"/>
</dbReference>
<dbReference type="Proteomes" id="UP000245768">
    <property type="component" value="Unassembled WGS sequence"/>
</dbReference>
<evidence type="ECO:0000313" key="2">
    <source>
        <dbReference type="Proteomes" id="UP000245768"/>
    </source>
</evidence>
<dbReference type="AlphaFoldDB" id="A0A316YBZ7"/>
<sequence length="248" mass="28573">MFLRYPGREKPHRLLLSVMQLNLSTRTKLLRGHRLPTSLKKPKLQHPRSPIWRPSLSRRTSKMVSAVRGDLTKLLADQRFFLERDVLDAVYTALKKELKELAHEDGRESSHVRSRSLEELLKKMQGKGYTVKYSQKRGEVFKVHLGWQEKTENHSSKTSSNGKTAQKVSGCEEDDVVKLVEAVESSLTSKGKAPACTVEKILRSEIPDLYNRTPTIRCFSHYLMHMRSIGAPIRFEQAEGRPTWIYFL</sequence>
<accession>A0A316YBZ7</accession>
<name>A0A316YBZ7_9BASI</name>
<keyword evidence="2" id="KW-1185">Reference proteome</keyword>
<dbReference type="RefSeq" id="XP_025373632.1">
    <property type="nucleotide sequence ID" value="XM_025525587.1"/>
</dbReference>
<protein>
    <submittedName>
        <fullName evidence="1">Uncharacterized protein</fullName>
    </submittedName>
</protein>
<evidence type="ECO:0000313" key="1">
    <source>
        <dbReference type="EMBL" id="PWN86434.1"/>
    </source>
</evidence>
<reference evidence="1 2" key="1">
    <citation type="journal article" date="2018" name="Mol. Biol. Evol.">
        <title>Broad Genomic Sampling Reveals a Smut Pathogenic Ancestry of the Fungal Clade Ustilaginomycotina.</title>
        <authorList>
            <person name="Kijpornyongpan T."/>
            <person name="Mondo S.J."/>
            <person name="Barry K."/>
            <person name="Sandor L."/>
            <person name="Lee J."/>
            <person name="Lipzen A."/>
            <person name="Pangilinan J."/>
            <person name="LaButti K."/>
            <person name="Hainaut M."/>
            <person name="Henrissat B."/>
            <person name="Grigoriev I.V."/>
            <person name="Spatafora J.W."/>
            <person name="Aime M.C."/>
        </authorList>
    </citation>
    <scope>NUCLEOTIDE SEQUENCE [LARGE SCALE GENOMIC DNA]</scope>
    <source>
        <strain evidence="1 2">MCA 4198</strain>
    </source>
</reference>